<keyword evidence="2" id="KW-1185">Reference proteome</keyword>
<gene>
    <name evidence="1" type="ORF">KIPB_013616</name>
</gene>
<evidence type="ECO:0000313" key="1">
    <source>
        <dbReference type="EMBL" id="GCA64218.1"/>
    </source>
</evidence>
<sequence>MSPHLIEEKEPVFQ</sequence>
<evidence type="ECO:0000313" key="2">
    <source>
        <dbReference type="Proteomes" id="UP000265618"/>
    </source>
</evidence>
<feature type="non-terminal residue" evidence="1">
    <location>
        <position position="14"/>
    </location>
</feature>
<dbReference type="Proteomes" id="UP000265618">
    <property type="component" value="Unassembled WGS sequence"/>
</dbReference>
<proteinExistence type="predicted"/>
<accession>A0A391NYU0</accession>
<comment type="caution">
    <text evidence="1">The sequence shown here is derived from an EMBL/GenBank/DDBJ whole genome shotgun (WGS) entry which is preliminary data.</text>
</comment>
<protein>
    <submittedName>
        <fullName evidence="1">Uncharacterized protein</fullName>
    </submittedName>
</protein>
<reference evidence="1 2" key="1">
    <citation type="journal article" date="2018" name="PLoS ONE">
        <title>The draft genome of Kipferlia bialata reveals reductive genome evolution in fornicate parasites.</title>
        <authorList>
            <person name="Tanifuji G."/>
            <person name="Takabayashi S."/>
            <person name="Kume K."/>
            <person name="Takagi M."/>
            <person name="Nakayama T."/>
            <person name="Kamikawa R."/>
            <person name="Inagaki Y."/>
            <person name="Hashimoto T."/>
        </authorList>
    </citation>
    <scope>NUCLEOTIDE SEQUENCE [LARGE SCALE GENOMIC DNA]</scope>
    <source>
        <strain evidence="1">NY0173</strain>
    </source>
</reference>
<name>A0A391NYU0_9EUKA</name>
<organism evidence="1 2">
    <name type="scientific">Kipferlia bialata</name>
    <dbReference type="NCBI Taxonomy" id="797122"/>
    <lineage>
        <taxon>Eukaryota</taxon>
        <taxon>Metamonada</taxon>
        <taxon>Carpediemonas-like organisms</taxon>
        <taxon>Kipferlia</taxon>
    </lineage>
</organism>
<dbReference type="EMBL" id="BDIP01006563">
    <property type="protein sequence ID" value="GCA64218.1"/>
    <property type="molecule type" value="Genomic_DNA"/>
</dbReference>